<dbReference type="AlphaFoldDB" id="A0A6J7Q7N8"/>
<accession>A0A6J7Q7N8</accession>
<reference evidence="5" key="1">
    <citation type="submission" date="2020-05" db="EMBL/GenBank/DDBJ databases">
        <authorList>
            <person name="Chiriac C."/>
            <person name="Salcher M."/>
            <person name="Ghai R."/>
            <person name="Kavagutti S V."/>
        </authorList>
    </citation>
    <scope>NUCLEOTIDE SEQUENCE</scope>
</reference>
<dbReference type="GO" id="GO:0000976">
    <property type="term" value="F:transcription cis-regulatory region binding"/>
    <property type="evidence" value="ECO:0007669"/>
    <property type="project" value="TreeGrafter"/>
</dbReference>
<dbReference type="InterPro" id="IPR036271">
    <property type="entry name" value="Tet_transcr_reg_TetR-rel_C_sf"/>
</dbReference>
<dbReference type="SUPFAM" id="SSF46689">
    <property type="entry name" value="Homeodomain-like"/>
    <property type="match status" value="1"/>
</dbReference>
<dbReference type="GO" id="GO:0003700">
    <property type="term" value="F:DNA-binding transcription factor activity"/>
    <property type="evidence" value="ECO:0007669"/>
    <property type="project" value="TreeGrafter"/>
</dbReference>
<dbReference type="InterPro" id="IPR009057">
    <property type="entry name" value="Homeodomain-like_sf"/>
</dbReference>
<evidence type="ECO:0000256" key="2">
    <source>
        <dbReference type="ARBA" id="ARBA00023125"/>
    </source>
</evidence>
<dbReference type="EMBL" id="CAFBQU010000010">
    <property type="protein sequence ID" value="CAB5063478.1"/>
    <property type="molecule type" value="Genomic_DNA"/>
</dbReference>
<keyword evidence="2" id="KW-0238">DNA-binding</keyword>
<evidence type="ECO:0000259" key="4">
    <source>
        <dbReference type="PROSITE" id="PS50977"/>
    </source>
</evidence>
<dbReference type="PROSITE" id="PS50977">
    <property type="entry name" value="HTH_TETR_2"/>
    <property type="match status" value="1"/>
</dbReference>
<evidence type="ECO:0000313" key="5">
    <source>
        <dbReference type="EMBL" id="CAB5012209.1"/>
    </source>
</evidence>
<organism evidence="5">
    <name type="scientific">freshwater metagenome</name>
    <dbReference type="NCBI Taxonomy" id="449393"/>
    <lineage>
        <taxon>unclassified sequences</taxon>
        <taxon>metagenomes</taxon>
        <taxon>ecological metagenomes</taxon>
    </lineage>
</organism>
<proteinExistence type="predicted"/>
<gene>
    <name evidence="5" type="ORF">UFOPK4098_00359</name>
    <name evidence="6" type="ORF">UFOPK4347_00599</name>
</gene>
<dbReference type="InterPro" id="IPR001647">
    <property type="entry name" value="HTH_TetR"/>
</dbReference>
<evidence type="ECO:0000256" key="3">
    <source>
        <dbReference type="ARBA" id="ARBA00023163"/>
    </source>
</evidence>
<dbReference type="SUPFAM" id="SSF48498">
    <property type="entry name" value="Tetracyclin repressor-like, C-terminal domain"/>
    <property type="match status" value="1"/>
</dbReference>
<keyword evidence="3" id="KW-0804">Transcription</keyword>
<protein>
    <submittedName>
        <fullName evidence="5">Unannotated protein</fullName>
    </submittedName>
</protein>
<dbReference type="PANTHER" id="PTHR30055">
    <property type="entry name" value="HTH-TYPE TRANSCRIPTIONAL REGULATOR RUTR"/>
    <property type="match status" value="1"/>
</dbReference>
<dbReference type="Gene3D" id="1.10.357.10">
    <property type="entry name" value="Tetracycline Repressor, domain 2"/>
    <property type="match status" value="1"/>
</dbReference>
<dbReference type="InterPro" id="IPR050109">
    <property type="entry name" value="HTH-type_TetR-like_transc_reg"/>
</dbReference>
<evidence type="ECO:0000313" key="6">
    <source>
        <dbReference type="EMBL" id="CAB5063478.1"/>
    </source>
</evidence>
<dbReference type="PANTHER" id="PTHR30055:SF234">
    <property type="entry name" value="HTH-TYPE TRANSCRIPTIONAL REGULATOR BETI"/>
    <property type="match status" value="1"/>
</dbReference>
<dbReference type="EMBL" id="CAFBPN010000009">
    <property type="protein sequence ID" value="CAB5012209.1"/>
    <property type="molecule type" value="Genomic_DNA"/>
</dbReference>
<dbReference type="PRINTS" id="PR00455">
    <property type="entry name" value="HTHTETR"/>
</dbReference>
<keyword evidence="1" id="KW-0805">Transcription regulation</keyword>
<feature type="domain" description="HTH tetR-type" evidence="4">
    <location>
        <begin position="15"/>
        <end position="75"/>
    </location>
</feature>
<dbReference type="Pfam" id="PF00440">
    <property type="entry name" value="TetR_N"/>
    <property type="match status" value="1"/>
</dbReference>
<sequence>MATTQKPPAPQQRSESTVDIVLKAVIRRLEDSGESQLTIDDILLETGVSKGSLYYHFGDREGLIYAARIAQYSSYLESDSEELRSGLLTCTTFDQFVENLLGLTILSMQKNDRKIRAMRLNTISSAYGRPDLWYALQEKQNQYTNAITEVFEYGQKMGWVRTDITAHALGIFVQGHALSRILVDLDHNEIEAESWVKVMKLTFDVIFTPPTE</sequence>
<evidence type="ECO:0000256" key="1">
    <source>
        <dbReference type="ARBA" id="ARBA00023015"/>
    </source>
</evidence>
<name>A0A6J7Q7N8_9ZZZZ</name>